<evidence type="ECO:0000313" key="2">
    <source>
        <dbReference type="EMBL" id="KGX84039.1"/>
    </source>
</evidence>
<dbReference type="eggNOG" id="ENOG502ZBRG">
    <property type="taxonomic scope" value="Bacteria"/>
</dbReference>
<dbReference type="STRING" id="1385511.GCA_000425225_00580"/>
<evidence type="ECO:0000259" key="1">
    <source>
        <dbReference type="Pfam" id="PF08378"/>
    </source>
</evidence>
<sequence>MAQLIKLQDYASRYETDPFRYPAQFIRLKKENWKKMKHLWREYSSENPRYHYTNEQGLESFIFKDGVPTTELELKQYFLDGMFPFQLKWASRTIREMSFLDDIYKEDETLKYFLQRFPDTFLFMYAPIFRLKQAPVEGDHLLIHPQGIYCIKILEREQGADIIAGDDRTWYQEHNLIRSEFLSPLVSLKRTYRIVRNILQAYDVDFPIKQLVLAPNHNIKAQTEPYLTEFIGAEEYQQWFEHMRSYLSPIKSIQLKAIRALLSHSQTTSVKRPEWDDDDDMI</sequence>
<dbReference type="InterPro" id="IPR011528">
    <property type="entry name" value="NERD"/>
</dbReference>
<evidence type="ECO:0000313" key="3">
    <source>
        <dbReference type="Proteomes" id="UP000030403"/>
    </source>
</evidence>
<accession>A0A0A5FVW7</accession>
<keyword evidence="3" id="KW-1185">Reference proteome</keyword>
<dbReference type="AlphaFoldDB" id="A0A0A5FVW7"/>
<comment type="caution">
    <text evidence="2">The sequence shown here is derived from an EMBL/GenBank/DDBJ whole genome shotgun (WGS) entry which is preliminary data.</text>
</comment>
<dbReference type="EMBL" id="AVPF01000069">
    <property type="protein sequence ID" value="KGX84039.1"/>
    <property type="molecule type" value="Genomic_DNA"/>
</dbReference>
<organism evidence="2 3">
    <name type="scientific">Pontibacillus marinus BH030004 = DSM 16465</name>
    <dbReference type="NCBI Taxonomy" id="1385511"/>
    <lineage>
        <taxon>Bacteria</taxon>
        <taxon>Bacillati</taxon>
        <taxon>Bacillota</taxon>
        <taxon>Bacilli</taxon>
        <taxon>Bacillales</taxon>
        <taxon>Bacillaceae</taxon>
        <taxon>Pontibacillus</taxon>
    </lineage>
</organism>
<dbReference type="RefSeq" id="WP_027448036.1">
    <property type="nucleotide sequence ID" value="NZ_AVPF01000069.1"/>
</dbReference>
<dbReference type="Proteomes" id="UP000030403">
    <property type="component" value="Unassembled WGS sequence"/>
</dbReference>
<protein>
    <recommendedName>
        <fullName evidence="1">NERD domain-containing protein</fullName>
    </recommendedName>
</protein>
<dbReference type="Pfam" id="PF08378">
    <property type="entry name" value="NERD"/>
    <property type="match status" value="1"/>
</dbReference>
<gene>
    <name evidence="2" type="ORF">N783_19390</name>
</gene>
<dbReference type="OrthoDB" id="2433183at2"/>
<reference evidence="2 3" key="1">
    <citation type="submission" date="2013-08" db="EMBL/GenBank/DDBJ databases">
        <authorList>
            <person name="Huang J."/>
            <person name="Wang G."/>
        </authorList>
    </citation>
    <scope>NUCLEOTIDE SEQUENCE [LARGE SCALE GENOMIC DNA]</scope>
    <source>
        <strain evidence="2 3">BH030004</strain>
    </source>
</reference>
<proteinExistence type="predicted"/>
<name>A0A0A5FVW7_9BACI</name>
<feature type="domain" description="NERD" evidence="1">
    <location>
        <begin position="130"/>
        <end position="213"/>
    </location>
</feature>